<dbReference type="InterPro" id="IPR013783">
    <property type="entry name" value="Ig-like_fold"/>
</dbReference>
<reference evidence="2 3" key="1">
    <citation type="submission" date="2019-03" db="EMBL/GenBank/DDBJ databases">
        <title>Genomic Encyclopedia of Type Strains, Phase IV (KMG-IV): sequencing the most valuable type-strain genomes for metagenomic binning, comparative biology and taxonomic classification.</title>
        <authorList>
            <person name="Goeker M."/>
        </authorList>
    </citation>
    <scope>NUCLEOTIDE SEQUENCE [LARGE SCALE GENOMIC DNA]</scope>
    <source>
        <strain evidence="2 3">DSM 23917</strain>
    </source>
</reference>
<dbReference type="Pfam" id="PF00801">
    <property type="entry name" value="PKD"/>
    <property type="match status" value="1"/>
</dbReference>
<comment type="caution">
    <text evidence="2">The sequence shown here is derived from an EMBL/GenBank/DDBJ whole genome shotgun (WGS) entry which is preliminary data.</text>
</comment>
<dbReference type="EMBL" id="SLXB01000001">
    <property type="protein sequence ID" value="TCO96387.1"/>
    <property type="molecule type" value="Genomic_DNA"/>
</dbReference>
<feature type="domain" description="PKD" evidence="1">
    <location>
        <begin position="976"/>
        <end position="1046"/>
    </location>
</feature>
<dbReference type="InterPro" id="IPR000601">
    <property type="entry name" value="PKD_dom"/>
</dbReference>
<proteinExistence type="predicted"/>
<dbReference type="SUPFAM" id="SSF49299">
    <property type="entry name" value="PKD domain"/>
    <property type="match status" value="1"/>
</dbReference>
<organism evidence="2 3">
    <name type="scientific">Prevotella heparinolytica</name>
    <dbReference type="NCBI Taxonomy" id="28113"/>
    <lineage>
        <taxon>Bacteria</taxon>
        <taxon>Pseudomonadati</taxon>
        <taxon>Bacteroidota</taxon>
        <taxon>Bacteroidia</taxon>
        <taxon>Bacteroidales</taxon>
        <taxon>Bacteroidaceae</taxon>
        <taxon>Bacteroides</taxon>
    </lineage>
</organism>
<dbReference type="Gene3D" id="2.60.40.10">
    <property type="entry name" value="Immunoglobulins"/>
    <property type="match status" value="1"/>
</dbReference>
<sequence length="1180" mass="133585">MKKIITLLCLLFLSVTIWGQTYDVSIPVMSPEAASLGRFGAYPISYYTGTPDISIPLYQLNVHNLEIPITLQYDASGFIPNKDSGKVGHDWVLMAGGVITRSVNSVPDELWTNFGERPNYGVHGHWYAIKDLNRKLNEDSVRTLKYITTSAAKGIDFETTPDMFSFNFGKHRGQFFIAHDGTPKVISDGNYRIDLTNFAIQHMGQFTVDSSISITTDDGTKYTFGGSPESLEISLRLRLVEGEVDDLMEDTYNGVINAFYLTSIETPDGEKVEFIYKTYEKQTSQYVDDDNIVKNCYYADGANTIMNYPDNFWSGSGMTLKRRYTFTKVAYLSEICSSAGTVTFNYMTKEYPFCDTRKHFWNQKTLRLDNILVTNNNGTIVKGIKLYHSYFVANDNTSYRMFLTDILCGKEKYSFTYTDQKNLPRPETRGIDLRGYYNGYDNNRSLLTSKYVYNPDQVDFSHRQPDFNCASKAMLKRITYPTGGYTEFTFENHQYGTRMHRVFTSHDIVNDRVSGMVGGLRIKEIRNVPGEVRTFTYETESPETKKTISSGVFSDLKTYAILAHFEHIGLGINAWFISEASNVVHANSFSESEIVYSRVTETHGTGNGKTVYDYSTYLDHPDLPTLGSGTYAYYKQTALTNDQKNLLRYMLAYTSQRIKRGKLQSLTEYAEGNTLPKRKTTYTYTVKGNMDAQAVYAAEVRMLIVSQYGICNSQAFYYYPYQLTREVVEEYSGSQCLTRQTDYVYNDHNKQLKEVRTIGSDGVVHRTEYSYPADNMGETACAAMVGRFMVAPVIYEKQYAGNALLKTRHNKYALFQNTFYALSSVEEAYGNGPYHTLVTFHDYDKRRNLLSFTERGKPTEVFLWGYGYQYPVIRMVNASLDAVRHHAGAATLDVLADEPMPMGKDTLLADRLAAAFPSAQITTYEYNPLVGMTAMKNLRGLRHTYNYDVWGRLQELYVDGKRVQELIYNHTHTASALSASFGSSASSYDQGTQTFSMNVSGGSDVYDYKWELKDSNGKRVASSTGNTLTYTFKEAGSYTLTCTVKDLITQEEITKSRSFTINKFQVKFSNISDSSFPSTGDASTRATINCQKPTTIEFRMEYRVKAASPTTHFECRIGNYFHSGSGRGKKDFTLTLPQGKTNVSLDLFNIYAESMVELYIVKVTAEGSQVGSPNFLEVAF</sequence>
<evidence type="ECO:0000313" key="2">
    <source>
        <dbReference type="EMBL" id="TCO96387.1"/>
    </source>
</evidence>
<gene>
    <name evidence="2" type="ORF">EV202_101158</name>
</gene>
<dbReference type="CDD" id="cd00146">
    <property type="entry name" value="PKD"/>
    <property type="match status" value="1"/>
</dbReference>
<protein>
    <recommendedName>
        <fullName evidence="1">PKD domain-containing protein</fullName>
    </recommendedName>
</protein>
<dbReference type="AlphaFoldDB" id="A0A4V2SF91"/>
<dbReference type="Proteomes" id="UP000295600">
    <property type="component" value="Unassembled WGS sequence"/>
</dbReference>
<dbReference type="RefSeq" id="WP_131924646.1">
    <property type="nucleotide sequence ID" value="NZ_SLXB01000001.1"/>
</dbReference>
<name>A0A4V2SF91_9BACE</name>
<dbReference type="InterPro" id="IPR035986">
    <property type="entry name" value="PKD_dom_sf"/>
</dbReference>
<accession>A0A4V2SF91</accession>
<dbReference type="PROSITE" id="PS50093">
    <property type="entry name" value="PKD"/>
    <property type="match status" value="1"/>
</dbReference>
<evidence type="ECO:0000313" key="3">
    <source>
        <dbReference type="Proteomes" id="UP000295600"/>
    </source>
</evidence>
<evidence type="ECO:0000259" key="1">
    <source>
        <dbReference type="PROSITE" id="PS50093"/>
    </source>
</evidence>